<evidence type="ECO:0000256" key="2">
    <source>
        <dbReference type="ARBA" id="ARBA00023125"/>
    </source>
</evidence>
<evidence type="ECO:0000256" key="1">
    <source>
        <dbReference type="ARBA" id="ARBA00023015"/>
    </source>
</evidence>
<dbReference type="InterPro" id="IPR050109">
    <property type="entry name" value="HTH-type_TetR-like_transc_reg"/>
</dbReference>
<feature type="domain" description="HTH tetR-type" evidence="5">
    <location>
        <begin position="9"/>
        <end position="69"/>
    </location>
</feature>
<dbReference type="PANTHER" id="PTHR30055">
    <property type="entry name" value="HTH-TYPE TRANSCRIPTIONAL REGULATOR RUTR"/>
    <property type="match status" value="1"/>
</dbReference>
<dbReference type="InterPro" id="IPR001647">
    <property type="entry name" value="HTH_TetR"/>
</dbReference>
<evidence type="ECO:0000313" key="6">
    <source>
        <dbReference type="EMBL" id="QPZ40065.1"/>
    </source>
</evidence>
<feature type="DNA-binding region" description="H-T-H motif" evidence="4">
    <location>
        <begin position="32"/>
        <end position="51"/>
    </location>
</feature>
<dbReference type="InterPro" id="IPR011075">
    <property type="entry name" value="TetR_C"/>
</dbReference>
<dbReference type="EMBL" id="CP061169">
    <property type="protein sequence ID" value="QPZ40065.1"/>
    <property type="molecule type" value="Genomic_DNA"/>
</dbReference>
<dbReference type="InterPro" id="IPR009057">
    <property type="entry name" value="Homeodomain-like_sf"/>
</dbReference>
<keyword evidence="3" id="KW-0804">Transcription</keyword>
<dbReference type="Pfam" id="PF16859">
    <property type="entry name" value="TetR_C_11"/>
    <property type="match status" value="1"/>
</dbReference>
<dbReference type="SUPFAM" id="SSF46689">
    <property type="entry name" value="Homeodomain-like"/>
    <property type="match status" value="1"/>
</dbReference>
<gene>
    <name evidence="6" type="ORF">HCR76_08675</name>
</gene>
<dbReference type="RefSeq" id="WP_166990043.1">
    <property type="nucleotide sequence ID" value="NZ_CP061169.1"/>
</dbReference>
<organism evidence="6 7">
    <name type="scientific">Paramicrobacterium chengjingii</name>
    <dbReference type="NCBI Taxonomy" id="2769067"/>
    <lineage>
        <taxon>Bacteria</taxon>
        <taxon>Bacillati</taxon>
        <taxon>Actinomycetota</taxon>
        <taxon>Actinomycetes</taxon>
        <taxon>Micrococcales</taxon>
        <taxon>Microbacteriaceae</taxon>
        <taxon>Paramicrobacterium</taxon>
    </lineage>
</organism>
<dbReference type="PROSITE" id="PS50977">
    <property type="entry name" value="HTH_TETR_2"/>
    <property type="match status" value="1"/>
</dbReference>
<protein>
    <submittedName>
        <fullName evidence="6">TetR/AcrR family transcriptional regulator</fullName>
    </submittedName>
</protein>
<reference evidence="6 7" key="1">
    <citation type="submission" date="2020-12" db="EMBL/GenBank/DDBJ databases">
        <title>Microbacterium sp. HY060.</title>
        <authorList>
            <person name="Zhou J."/>
        </authorList>
    </citation>
    <scope>NUCLEOTIDE SEQUENCE [LARGE SCALE GENOMIC DNA]</scope>
    <source>
        <strain evidence="6 7">HY60</strain>
    </source>
</reference>
<keyword evidence="2 4" id="KW-0238">DNA-binding</keyword>
<dbReference type="Gene3D" id="1.10.357.10">
    <property type="entry name" value="Tetracycline Repressor, domain 2"/>
    <property type="match status" value="1"/>
</dbReference>
<name>A0ABX6YP39_9MICO</name>
<evidence type="ECO:0000259" key="5">
    <source>
        <dbReference type="PROSITE" id="PS50977"/>
    </source>
</evidence>
<dbReference type="SUPFAM" id="SSF48498">
    <property type="entry name" value="Tetracyclin repressor-like, C-terminal domain"/>
    <property type="match status" value="1"/>
</dbReference>
<proteinExistence type="predicted"/>
<dbReference type="Pfam" id="PF00440">
    <property type="entry name" value="TetR_N"/>
    <property type="match status" value="1"/>
</dbReference>
<accession>A0ABX6YP39</accession>
<sequence length="202" mass="22289">MTTTRRRGTALEDAILKAGWEQLLDGGYAGFAIETIAERAKTGKAALYRRWPDKESLMLAVLAHRYLGLPPDVADTGSLRGDVIELLRSANRLGDSAAAVLSMMLGAYFDELKTTPAQLRTRLLGDRALTMSRIIDRAIERGEISSALPARIVSLPFDLVRHELVMNLGRVSEETIVDIVDTVFLPLVATTQLSHDDKDWLD</sequence>
<evidence type="ECO:0000256" key="3">
    <source>
        <dbReference type="ARBA" id="ARBA00023163"/>
    </source>
</evidence>
<dbReference type="InterPro" id="IPR036271">
    <property type="entry name" value="Tet_transcr_reg_TetR-rel_C_sf"/>
</dbReference>
<evidence type="ECO:0000256" key="4">
    <source>
        <dbReference type="PROSITE-ProRule" id="PRU00335"/>
    </source>
</evidence>
<keyword evidence="7" id="KW-1185">Reference proteome</keyword>
<dbReference type="Proteomes" id="UP000662814">
    <property type="component" value="Chromosome"/>
</dbReference>
<evidence type="ECO:0000313" key="7">
    <source>
        <dbReference type="Proteomes" id="UP000662814"/>
    </source>
</evidence>
<dbReference type="Gene3D" id="1.10.10.60">
    <property type="entry name" value="Homeodomain-like"/>
    <property type="match status" value="1"/>
</dbReference>
<keyword evidence="1" id="KW-0805">Transcription regulation</keyword>
<dbReference type="PANTHER" id="PTHR30055:SF148">
    <property type="entry name" value="TETR-FAMILY TRANSCRIPTIONAL REGULATOR"/>
    <property type="match status" value="1"/>
</dbReference>